<feature type="transmembrane region" description="Helical" evidence="8">
    <location>
        <begin position="414"/>
        <end position="437"/>
    </location>
</feature>
<evidence type="ECO:0000256" key="5">
    <source>
        <dbReference type="ARBA" id="ARBA00022989"/>
    </source>
</evidence>
<keyword evidence="4 8" id="KW-0812">Transmembrane</keyword>
<sequence>MSKEAQFDTATLESRNTQEEDIASSDSSSPDSFDDLEEGKKDLITKPDWKLLLMFMFLGFVALAPWNFVLTELVYLDSKFENQFSSNVSIYYGLSVNVAELLLIFIGNKFPFAPRMDIGCILLATFNILMAVVAMLIGNDDPVDNPGLGFGLGLVCTFMLGFGHSLIESAAFGLAALGSQACMNWAMIGEGVAGLIGWPIYMLINYILTSCGVRRYAEWRCLIFFAVTSIMTILVIPMFRLSMVKHPYMSDILKIEANRKKESFTKRQSSRPVFAILKDIMWPAFIVWSVLTITFTVFPSQVTQFTSSRGPDDNVNFIPLVTYMYQIFDTVGRFAPNMGIYLSQMWLIILSLGRSIFIPLFICIRIFPSVIPFQYNWFKHVMMALFAFTNGVVATLGMMLGPKKVPNQKDEQEIAGYAMGFCLINGILIGSIFGIWITDML</sequence>
<protein>
    <submittedName>
        <fullName evidence="9">Solute carrier 29 (Nucleoside transporters), member</fullName>
    </submittedName>
</protein>
<feature type="transmembrane region" description="Helical" evidence="8">
    <location>
        <begin position="216"/>
        <end position="239"/>
    </location>
</feature>
<dbReference type="InterPro" id="IPR002259">
    <property type="entry name" value="Eqnu_transpt"/>
</dbReference>
<evidence type="ECO:0000256" key="2">
    <source>
        <dbReference type="ARBA" id="ARBA00007965"/>
    </source>
</evidence>
<comment type="similarity">
    <text evidence="2">Belongs to the SLC29A/ENT transporter (TC 2.A.57) family.</text>
</comment>
<organism evidence="9 10">
    <name type="scientific">Perkinsus chesapeaki</name>
    <name type="common">Clam parasite</name>
    <name type="synonym">Perkinsus andrewsi</name>
    <dbReference type="NCBI Taxonomy" id="330153"/>
    <lineage>
        <taxon>Eukaryota</taxon>
        <taxon>Sar</taxon>
        <taxon>Alveolata</taxon>
        <taxon>Perkinsozoa</taxon>
        <taxon>Perkinsea</taxon>
        <taxon>Perkinsida</taxon>
        <taxon>Perkinsidae</taxon>
        <taxon>Perkinsus</taxon>
    </lineage>
</organism>
<keyword evidence="3" id="KW-0813">Transport</keyword>
<dbReference type="PANTHER" id="PTHR10332:SF10">
    <property type="entry name" value="EQUILIBRATIVE NUCLEOSIDE TRANSPORTER 4"/>
    <property type="match status" value="1"/>
</dbReference>
<comment type="caution">
    <text evidence="9">The sequence shown here is derived from an EMBL/GenBank/DDBJ whole genome shotgun (WGS) entry which is preliminary data.</text>
</comment>
<evidence type="ECO:0000256" key="6">
    <source>
        <dbReference type="ARBA" id="ARBA00023136"/>
    </source>
</evidence>
<evidence type="ECO:0000256" key="4">
    <source>
        <dbReference type="ARBA" id="ARBA00022692"/>
    </source>
</evidence>
<dbReference type="SUPFAM" id="SSF103473">
    <property type="entry name" value="MFS general substrate transporter"/>
    <property type="match status" value="1"/>
</dbReference>
<dbReference type="GO" id="GO:0005886">
    <property type="term" value="C:plasma membrane"/>
    <property type="evidence" value="ECO:0007669"/>
    <property type="project" value="TreeGrafter"/>
</dbReference>
<keyword evidence="6 8" id="KW-0472">Membrane</keyword>
<keyword evidence="10" id="KW-1185">Reference proteome</keyword>
<reference evidence="9 10" key="1">
    <citation type="submission" date="2020-04" db="EMBL/GenBank/DDBJ databases">
        <title>Perkinsus chesapeaki whole genome sequence.</title>
        <authorList>
            <person name="Bogema D.R."/>
        </authorList>
    </citation>
    <scope>NUCLEOTIDE SEQUENCE [LARGE SCALE GENOMIC DNA]</scope>
    <source>
        <strain evidence="9">ATCC PRA-425</strain>
    </source>
</reference>
<dbReference type="Pfam" id="PF01733">
    <property type="entry name" value="Nucleoside_tran"/>
    <property type="match status" value="1"/>
</dbReference>
<feature type="transmembrane region" description="Helical" evidence="8">
    <location>
        <begin position="276"/>
        <end position="297"/>
    </location>
</feature>
<feature type="transmembrane region" description="Helical" evidence="8">
    <location>
        <begin position="150"/>
        <end position="177"/>
    </location>
</feature>
<accession>A0A7J6LY15</accession>
<dbReference type="AlphaFoldDB" id="A0A7J6LY15"/>
<feature type="region of interest" description="Disordered" evidence="7">
    <location>
        <begin position="1"/>
        <end position="34"/>
    </location>
</feature>
<evidence type="ECO:0000256" key="7">
    <source>
        <dbReference type="SAM" id="MobiDB-lite"/>
    </source>
</evidence>
<dbReference type="OrthoDB" id="46396at2759"/>
<comment type="subcellular location">
    <subcellularLocation>
        <location evidence="1">Membrane</location>
        <topology evidence="1">Multi-pass membrane protein</topology>
    </subcellularLocation>
</comment>
<proteinExistence type="inferred from homology"/>
<dbReference type="InterPro" id="IPR036259">
    <property type="entry name" value="MFS_trans_sf"/>
</dbReference>
<dbReference type="EMBL" id="JAAPAO010000304">
    <property type="protein sequence ID" value="KAF4663860.1"/>
    <property type="molecule type" value="Genomic_DNA"/>
</dbReference>
<feature type="transmembrane region" description="Helical" evidence="8">
    <location>
        <begin position="51"/>
        <end position="69"/>
    </location>
</feature>
<evidence type="ECO:0000256" key="8">
    <source>
        <dbReference type="SAM" id="Phobius"/>
    </source>
</evidence>
<feature type="transmembrane region" description="Helical" evidence="8">
    <location>
        <begin position="347"/>
        <end position="368"/>
    </location>
</feature>
<dbReference type="PANTHER" id="PTHR10332">
    <property type="entry name" value="EQUILIBRATIVE NUCLEOSIDE TRANSPORTER"/>
    <property type="match status" value="1"/>
</dbReference>
<dbReference type="PRINTS" id="PR01130">
    <property type="entry name" value="DERENTRNSPRT"/>
</dbReference>
<evidence type="ECO:0000256" key="3">
    <source>
        <dbReference type="ARBA" id="ARBA00022448"/>
    </source>
</evidence>
<evidence type="ECO:0000256" key="1">
    <source>
        <dbReference type="ARBA" id="ARBA00004141"/>
    </source>
</evidence>
<dbReference type="Proteomes" id="UP000591131">
    <property type="component" value="Unassembled WGS sequence"/>
</dbReference>
<feature type="transmembrane region" description="Helical" evidence="8">
    <location>
        <begin position="317"/>
        <end position="335"/>
    </location>
</feature>
<evidence type="ECO:0000313" key="9">
    <source>
        <dbReference type="EMBL" id="KAF4663860.1"/>
    </source>
</evidence>
<feature type="transmembrane region" description="Helical" evidence="8">
    <location>
        <begin position="118"/>
        <end position="138"/>
    </location>
</feature>
<feature type="transmembrane region" description="Helical" evidence="8">
    <location>
        <begin position="89"/>
        <end position="106"/>
    </location>
</feature>
<feature type="transmembrane region" description="Helical" evidence="8">
    <location>
        <begin position="184"/>
        <end position="204"/>
    </location>
</feature>
<dbReference type="GO" id="GO:0005337">
    <property type="term" value="F:nucleoside transmembrane transporter activity"/>
    <property type="evidence" value="ECO:0007669"/>
    <property type="project" value="InterPro"/>
</dbReference>
<gene>
    <name evidence="9" type="primary">NT4_5</name>
    <name evidence="9" type="ORF">FOL47_005528</name>
</gene>
<keyword evidence="5 8" id="KW-1133">Transmembrane helix</keyword>
<evidence type="ECO:0000313" key="10">
    <source>
        <dbReference type="Proteomes" id="UP000591131"/>
    </source>
</evidence>
<name>A0A7J6LY15_PERCH</name>
<feature type="transmembrane region" description="Helical" evidence="8">
    <location>
        <begin position="380"/>
        <end position="402"/>
    </location>
</feature>